<dbReference type="Pfam" id="PF17857">
    <property type="entry name" value="AAA_lid_1"/>
    <property type="match status" value="1"/>
</dbReference>
<dbReference type="FunFam" id="1.20.1270.280:FF:000001">
    <property type="entry name" value="dynein heavy chain 7, axonemal"/>
    <property type="match status" value="1"/>
</dbReference>
<dbReference type="FunFam" id="1.20.920.20:FF:000006">
    <property type="entry name" value="Dynein, axonemal, heavy chain 6"/>
    <property type="match status" value="1"/>
</dbReference>
<dbReference type="GO" id="GO:0005524">
    <property type="term" value="F:ATP binding"/>
    <property type="evidence" value="ECO:0007669"/>
    <property type="project" value="UniProtKB-KW"/>
</dbReference>
<dbReference type="Gene3D" id="6.10.140.1060">
    <property type="match status" value="1"/>
</dbReference>
<gene>
    <name evidence="23" type="primary">LOC116958614</name>
</gene>
<evidence type="ECO:0000256" key="8">
    <source>
        <dbReference type="ARBA" id="ARBA00023054"/>
    </source>
</evidence>
<dbReference type="KEGG" id="pmrn:116958614"/>
<dbReference type="InterPro" id="IPR042219">
    <property type="entry name" value="AAA_lid_11_sf"/>
</dbReference>
<dbReference type="GO" id="GO:0005930">
    <property type="term" value="C:axoneme"/>
    <property type="evidence" value="ECO:0007669"/>
    <property type="project" value="UniProtKB-SubCell"/>
</dbReference>
<feature type="domain" description="Dynein heavy chain coiled coil stalk" evidence="16">
    <location>
        <begin position="639"/>
        <end position="982"/>
    </location>
</feature>
<dbReference type="InterPro" id="IPR041589">
    <property type="entry name" value="DNAH3_AAA_lid_1"/>
</dbReference>
<dbReference type="Gene3D" id="1.20.920.20">
    <property type="match status" value="1"/>
</dbReference>
<dbReference type="Gene3D" id="1.20.1270.280">
    <property type="match status" value="1"/>
</dbReference>
<dbReference type="Gene3D" id="1.10.8.1220">
    <property type="match status" value="1"/>
</dbReference>
<evidence type="ECO:0000259" key="17">
    <source>
        <dbReference type="Pfam" id="PF12780"/>
    </source>
</evidence>
<evidence type="ECO:0000259" key="15">
    <source>
        <dbReference type="Pfam" id="PF03028"/>
    </source>
</evidence>
<dbReference type="InterPro" id="IPR041658">
    <property type="entry name" value="AAA_lid_11"/>
</dbReference>
<feature type="domain" description="Dynein heavy chain 3 AAA+ lid" evidence="19">
    <location>
        <begin position="218"/>
        <end position="293"/>
    </location>
</feature>
<evidence type="ECO:0000256" key="3">
    <source>
        <dbReference type="ARBA" id="ARBA00022490"/>
    </source>
</evidence>
<accession>A0AAJ7ULY3</accession>
<evidence type="ECO:0000256" key="7">
    <source>
        <dbReference type="ARBA" id="ARBA00023017"/>
    </source>
</evidence>
<dbReference type="PANTHER" id="PTHR22878:SF73">
    <property type="entry name" value="DYNEIN AXONEMAL HEAVY CHAIN 1"/>
    <property type="match status" value="1"/>
</dbReference>
<dbReference type="InterPro" id="IPR027417">
    <property type="entry name" value="P-loop_NTPase"/>
</dbReference>
<keyword evidence="22" id="KW-1185">Reference proteome</keyword>
<feature type="domain" description="Dynein heavy chain region D6 P-loop" evidence="15">
    <location>
        <begin position="1482"/>
        <end position="1594"/>
    </location>
</feature>
<evidence type="ECO:0000259" key="20">
    <source>
        <dbReference type="Pfam" id="PF18198"/>
    </source>
</evidence>
<dbReference type="FunFam" id="3.40.50.300:FF:001145">
    <property type="entry name" value="Putative dynein heavy chain"/>
    <property type="match status" value="1"/>
</dbReference>
<feature type="domain" description="Dynein heavy chain ATP-binding dynein motor region" evidence="18">
    <location>
        <begin position="1016"/>
        <end position="1234"/>
    </location>
</feature>
<dbReference type="FunFam" id="1.10.8.1220:FF:000001">
    <property type="entry name" value="Dynein axonemal heavy chain 5"/>
    <property type="match status" value="1"/>
</dbReference>
<dbReference type="Gene3D" id="3.40.50.300">
    <property type="entry name" value="P-loop containing nucleotide triphosphate hydrolases"/>
    <property type="match status" value="3"/>
</dbReference>
<dbReference type="Pfam" id="PF12777">
    <property type="entry name" value="MT"/>
    <property type="match status" value="1"/>
</dbReference>
<keyword evidence="12" id="KW-0966">Cell projection</keyword>
<evidence type="ECO:0000256" key="2">
    <source>
        <dbReference type="ARBA" id="ARBA00008887"/>
    </source>
</evidence>
<evidence type="ECO:0000259" key="18">
    <source>
        <dbReference type="Pfam" id="PF12781"/>
    </source>
</evidence>
<comment type="subcellular location">
    <subcellularLocation>
        <location evidence="1">Cytoplasm</location>
        <location evidence="1">Cytoskeleton</location>
        <location evidence="1">Cilium axoneme</location>
    </subcellularLocation>
</comment>
<feature type="region of interest" description="Disordered" evidence="14">
    <location>
        <begin position="1740"/>
        <end position="1761"/>
    </location>
</feature>
<dbReference type="Gene3D" id="1.20.920.30">
    <property type="match status" value="1"/>
</dbReference>
<dbReference type="GO" id="GO:0005874">
    <property type="term" value="C:microtubule"/>
    <property type="evidence" value="ECO:0007669"/>
    <property type="project" value="UniProtKB-KW"/>
</dbReference>
<dbReference type="FunFam" id="1.20.920.30:FF:000002">
    <property type="entry name" value="Dynein axonemal heavy chain 3"/>
    <property type="match status" value="1"/>
</dbReference>
<feature type="domain" description="Dynein heavy chain AAA lid" evidence="20">
    <location>
        <begin position="1628"/>
        <end position="1786"/>
    </location>
</feature>
<dbReference type="SUPFAM" id="SSF52540">
    <property type="entry name" value="P-loop containing nucleoside triphosphate hydrolases"/>
    <property type="match status" value="2"/>
</dbReference>
<protein>
    <submittedName>
        <fullName evidence="23">Dynein heavy chain 1, axonemal-like</fullName>
    </submittedName>
</protein>
<dbReference type="GO" id="GO:0045505">
    <property type="term" value="F:dynein intermediate chain binding"/>
    <property type="evidence" value="ECO:0007669"/>
    <property type="project" value="InterPro"/>
</dbReference>
<feature type="domain" description="Dynein heavy chain AAA module D4" evidence="17">
    <location>
        <begin position="364"/>
        <end position="625"/>
    </location>
</feature>
<proteinExistence type="inferred from homology"/>
<dbReference type="Gene3D" id="1.10.8.720">
    <property type="entry name" value="Region D6 of dynein motor"/>
    <property type="match status" value="1"/>
</dbReference>
<dbReference type="Pfam" id="PF18199">
    <property type="entry name" value="Dynein_C"/>
    <property type="match status" value="1"/>
</dbReference>
<evidence type="ECO:0000256" key="5">
    <source>
        <dbReference type="ARBA" id="ARBA00022741"/>
    </source>
</evidence>
<dbReference type="FunFam" id="3.40.50.300:FF:000362">
    <property type="entry name" value="Dynein, axonemal, heavy chain 6"/>
    <property type="match status" value="1"/>
</dbReference>
<keyword evidence="6" id="KW-0067">ATP-binding</keyword>
<dbReference type="Pfam" id="PF12775">
    <property type="entry name" value="AAA_7"/>
    <property type="match status" value="1"/>
</dbReference>
<keyword evidence="4" id="KW-0493">Microtubule</keyword>
<evidence type="ECO:0000256" key="9">
    <source>
        <dbReference type="ARBA" id="ARBA00023069"/>
    </source>
</evidence>
<evidence type="ECO:0000256" key="14">
    <source>
        <dbReference type="SAM" id="MobiDB-lite"/>
    </source>
</evidence>
<dbReference type="InterPro" id="IPR043160">
    <property type="entry name" value="Dynein_C_barrel"/>
</dbReference>
<feature type="coiled-coil region" evidence="13">
    <location>
        <begin position="672"/>
        <end position="699"/>
    </location>
</feature>
<keyword evidence="7" id="KW-0243">Dynein</keyword>
<dbReference type="Pfam" id="PF12780">
    <property type="entry name" value="AAA_8"/>
    <property type="match status" value="1"/>
</dbReference>
<dbReference type="Pfam" id="PF12781">
    <property type="entry name" value="AAA_9"/>
    <property type="match status" value="1"/>
</dbReference>
<organism evidence="22 23">
    <name type="scientific">Petromyzon marinus</name>
    <name type="common">Sea lamprey</name>
    <dbReference type="NCBI Taxonomy" id="7757"/>
    <lineage>
        <taxon>Eukaryota</taxon>
        <taxon>Metazoa</taxon>
        <taxon>Chordata</taxon>
        <taxon>Craniata</taxon>
        <taxon>Vertebrata</taxon>
        <taxon>Cyclostomata</taxon>
        <taxon>Hyperoartia</taxon>
        <taxon>Petromyzontiformes</taxon>
        <taxon>Petromyzontidae</taxon>
        <taxon>Petromyzon</taxon>
    </lineage>
</organism>
<dbReference type="PANTHER" id="PTHR22878">
    <property type="entry name" value="DYNEIN HEAVY CHAIN 6, AXONEMAL-LIKE-RELATED"/>
    <property type="match status" value="1"/>
</dbReference>
<evidence type="ECO:0000259" key="21">
    <source>
        <dbReference type="Pfam" id="PF18199"/>
    </source>
</evidence>
<dbReference type="GO" id="GO:0030286">
    <property type="term" value="C:dynein complex"/>
    <property type="evidence" value="ECO:0007669"/>
    <property type="project" value="UniProtKB-KW"/>
</dbReference>
<dbReference type="InterPro" id="IPR026983">
    <property type="entry name" value="DHC"/>
</dbReference>
<dbReference type="InterPro" id="IPR004273">
    <property type="entry name" value="Dynein_heavy_D6_P-loop"/>
</dbReference>
<evidence type="ECO:0000256" key="11">
    <source>
        <dbReference type="ARBA" id="ARBA00023212"/>
    </source>
</evidence>
<evidence type="ECO:0000313" key="23">
    <source>
        <dbReference type="RefSeq" id="XP_032837227.1"/>
    </source>
</evidence>
<keyword evidence="10" id="KW-0505">Motor protein</keyword>
<keyword evidence="11" id="KW-0206">Cytoskeleton</keyword>
<evidence type="ECO:0000256" key="6">
    <source>
        <dbReference type="ARBA" id="ARBA00022840"/>
    </source>
</evidence>
<dbReference type="Pfam" id="PF18198">
    <property type="entry name" value="AAA_lid_11"/>
    <property type="match status" value="1"/>
</dbReference>
<evidence type="ECO:0000313" key="22">
    <source>
        <dbReference type="Proteomes" id="UP001318040"/>
    </source>
</evidence>
<dbReference type="InterPro" id="IPR041228">
    <property type="entry name" value="Dynein_C"/>
</dbReference>
<feature type="domain" description="Dynein heavy chain C-terminal" evidence="21">
    <location>
        <begin position="1794"/>
        <end position="2115"/>
    </location>
</feature>
<dbReference type="FunFam" id="3.10.490.20:FF:000001">
    <property type="entry name" value="dynein heavy chain 7, axonemal"/>
    <property type="match status" value="1"/>
</dbReference>
<keyword evidence="5" id="KW-0547">Nucleotide-binding</keyword>
<evidence type="ECO:0000256" key="1">
    <source>
        <dbReference type="ARBA" id="ARBA00004430"/>
    </source>
</evidence>
<evidence type="ECO:0000256" key="12">
    <source>
        <dbReference type="ARBA" id="ARBA00023273"/>
    </source>
</evidence>
<keyword evidence="8 13" id="KW-0175">Coiled coil</keyword>
<dbReference type="InterPro" id="IPR035706">
    <property type="entry name" value="AAA_9"/>
</dbReference>
<dbReference type="GO" id="GO:0008569">
    <property type="term" value="F:minus-end-directed microtubule motor activity"/>
    <property type="evidence" value="ECO:0007669"/>
    <property type="project" value="InterPro"/>
</dbReference>
<dbReference type="InterPro" id="IPR024743">
    <property type="entry name" value="Dynein_HC_stalk"/>
</dbReference>
<sequence>MVGVAELTVAPGTPFADIVVPTMDTVRMSHLLHLLLTNHKPALCVGPTGTGKSLTLSSLLLAGMPASFVTHFLSCSARTTAAQTQEFVDSKMDKRRKGVFGPPLGKRLVLCVEDVNLPGPDAHGAQPPLELLRQLVDQGGWYDVAHIGEFRQLVDTTVVCAMGPPGGGRHSVSPRFQRHLHLLAFPQLGDDSRGAIFGTILRSWTRSVPALHGASEMLVDSTMAVYAAVSAHLLPTPARCHYTFNMRDLSRLFQGILMADVDRVKDVPALLGLWHHECCRVFGDRLVCDVDRSWLAGQLERRIAGDFGVPLLAAVPGQPHLYGDFAGPGGERSYRLMPDYQRVLRVMQEALEEYSASRPVPSPLVLFEAAVCHTCRLARVLRQPLGSALLLGVGGSGRQSLARLAAHLCEYECVQIELTKSYGVSEWRQDLQRVMLKAGVDNIHVAFLLTDTQITSESFLEDVNSLLNSGDVPGALGVEETDSVLSAMRPLVLHQGLVPSKSNLLATFARRVRCNLHIVLCMSPMGEAFRARLRRFPSLANCCTIDWFSEWPHSALAAVASSHLTETEAGVLAGDSQALVHACVRMHQSLSEASLRLRAQPDRGAGGSGVTPTAFLELLGTFRRLLALKSGDIRGARARMQGGLDKLLQTAQDVAGLQQELEAMKPQLLEAARETELTMEKITAEVALAEESRRSVSEEQHKASASAALAQEMADDAERDLAQALPALEAALGSLKELNKTDVTEVRAMQRPPPGVRLVLEAVCIMKAVKPRKAPPADKAGPRLHDYWEAARGLLQDPGRFIDGLLSYDKDNIPEAVIRQVQPLMDAEDFQPAAIARVSKACTSICLWVRAMYQYHHVAHAVLPKREARRVALQELAVSQAALSQAQLRLHEVEAGVARLRAGHTEATERRELLQARSDQCEGRLGRAAQLIGGLADERVRWSEAIKDLDCALTNIVGDVLLAAGFVTYLGPFTTEYRASLTGEWLAMMTDLGVAHSPNCSFVTLLGDQILIRSAHMCGLPRDQLSVENSVIVQHSRRWPLFIDPQGQANRWIKNKESDQGLVVLKLSDRDFLRSVETAIRFGKPCLVDHVGEHLDPALDPILLRQTFSLQAGGVVIRVGDALVPYHDNFRLFLCTALPNPRYSAEVAAKVTLLNFTLSPSGLEDQLLCRVVAVERPDLEEARAQLMASSAETVRELGALEEEILRRLSGSRGNPVDDVELIAALHASKGKAAQMQAKVVRAAATELELDRARARYLAVAQRGQLLFFCTTALATVESMYQYSLAWYLGIFTSAITSAPQADSVELRVGAMVSHLTLALYRCVCRGLFEGHRLLFSFLVCSRILATEGEDGVDPDEWRFLLSGGAVPTPVLPNPAPLWLPEQAWGEIQALSALRRFSSLAADFGANAGHFQAVFESPEPQRVPLPEPWASRLHPFQRLLPLRCLRSDALGGAMQRLVAETLGPEFVEPVVSDLAAVFADASPTVPVLLLLSAGTDPASALATYAQERRFAKKLNAVSLGQGQGPRAEALMRASMERGRWLFLQNCHLAPSWMPTLETLVSSIEPDKVHRDFCLCLTSLPSPHFPVAVLQNSSKMALEPPRGLRNSLVKAFTGVGEEFVSSCAKPNELKSLLLALCLFHGVSVERRRYGPLGFNVPYEFTEGDLAICVSQLHMFLGEYNSVPFKVLKFTAGQINYGGRVTDDWDRRTLLDLLSHFYSPESLVPSHTYTECGTYRQIATSTELSVSSTQSPTHSLTHSPTHSPTGYLQYARSLPLSDSPAVFGLHPNASVALARSDTAALLVALLRTQPQEAAGGAGGGARSRDEVVEEVARHVLHELPEPLAERELMERFPVRYDESMNSVLVQEVLRYNRLLEAVRCSLQALLRALQGLVVMSAELELMAHSLYSNAVPALWQAKAYPSLKPLAAWLCELCRRVDFVGRWAASDGPPASFWIGGLFFPQAFLTGTLQNHARRTGTPIDTLSFTFQVTPWSAEALVRPPSSGCFVWGLFLEGARWDTPSGLLAESLPRQLHTAMAVLWLRPSEHRRQQQQLQGGLSGDGDDGDAEAGVYRCPVYKTLARAGTLSTTGHSTNFVLAIDLPSDRRQSHWVKRGVALLCALDY</sequence>
<dbReference type="GO" id="GO:0051959">
    <property type="term" value="F:dynein light intermediate chain binding"/>
    <property type="evidence" value="ECO:0007669"/>
    <property type="project" value="InterPro"/>
</dbReference>
<evidence type="ECO:0000256" key="4">
    <source>
        <dbReference type="ARBA" id="ARBA00022701"/>
    </source>
</evidence>
<dbReference type="GO" id="GO:0007018">
    <property type="term" value="P:microtubule-based movement"/>
    <property type="evidence" value="ECO:0007669"/>
    <property type="project" value="InterPro"/>
</dbReference>
<dbReference type="Pfam" id="PF03028">
    <property type="entry name" value="Dynein_heavy"/>
    <property type="match status" value="1"/>
</dbReference>
<dbReference type="RefSeq" id="XP_032837227.1">
    <property type="nucleotide sequence ID" value="XM_032981336.1"/>
</dbReference>
<evidence type="ECO:0000256" key="10">
    <source>
        <dbReference type="ARBA" id="ARBA00023175"/>
    </source>
</evidence>
<reference evidence="23" key="1">
    <citation type="submission" date="2025-08" db="UniProtKB">
        <authorList>
            <consortium name="RefSeq"/>
        </authorList>
    </citation>
    <scope>IDENTIFICATION</scope>
    <source>
        <tissue evidence="23">Sperm</tissue>
    </source>
</reference>
<dbReference type="InterPro" id="IPR024317">
    <property type="entry name" value="Dynein_heavy_chain_D4_dom"/>
</dbReference>
<dbReference type="Gene3D" id="3.10.490.20">
    <property type="match status" value="1"/>
</dbReference>
<keyword evidence="9" id="KW-0969">Cilium</keyword>
<dbReference type="Proteomes" id="UP001318040">
    <property type="component" value="Chromosome 80"/>
</dbReference>
<keyword evidence="3" id="KW-0963">Cytoplasm</keyword>
<evidence type="ECO:0000259" key="16">
    <source>
        <dbReference type="Pfam" id="PF12777"/>
    </source>
</evidence>
<evidence type="ECO:0000259" key="19">
    <source>
        <dbReference type="Pfam" id="PF17857"/>
    </source>
</evidence>
<dbReference type="FunFam" id="3.40.50.300:FF:002141">
    <property type="entry name" value="Dynein heavy chain"/>
    <property type="match status" value="1"/>
</dbReference>
<evidence type="ECO:0000256" key="13">
    <source>
        <dbReference type="SAM" id="Coils"/>
    </source>
</evidence>
<comment type="similarity">
    <text evidence="2">Belongs to the dynein heavy chain family.</text>
</comment>
<name>A0AAJ7ULY3_PETMA</name>